<organism evidence="1 2">
    <name type="scientific">Komarekiella delphini-convector SJRDD-AB1</name>
    <dbReference type="NCBI Taxonomy" id="2593771"/>
    <lineage>
        <taxon>Bacteria</taxon>
        <taxon>Bacillati</taxon>
        <taxon>Cyanobacteriota</taxon>
        <taxon>Cyanophyceae</taxon>
        <taxon>Nostocales</taxon>
        <taxon>Nostocaceae</taxon>
        <taxon>Komarekiella</taxon>
        <taxon>Komarekiella delphini-convector</taxon>
    </lineage>
</organism>
<accession>A0AA40T1R5</accession>
<name>A0AA40T1R5_9NOST</name>
<dbReference type="SUPFAM" id="SSF47598">
    <property type="entry name" value="Ribbon-helix-helix"/>
    <property type="match status" value="1"/>
</dbReference>
<dbReference type="AlphaFoldDB" id="A0AA40T1R5"/>
<dbReference type="InterPro" id="IPR010985">
    <property type="entry name" value="Ribbon_hlx_hlx"/>
</dbReference>
<evidence type="ECO:0000313" key="1">
    <source>
        <dbReference type="EMBL" id="MBD6619075.1"/>
    </source>
</evidence>
<dbReference type="EMBL" id="VJXY01000035">
    <property type="protein sequence ID" value="MBD6619075.1"/>
    <property type="molecule type" value="Genomic_DNA"/>
</dbReference>
<evidence type="ECO:0000313" key="2">
    <source>
        <dbReference type="Proteomes" id="UP001165986"/>
    </source>
</evidence>
<protein>
    <submittedName>
        <fullName evidence="1">CopG family transcriptional regulator</fullName>
    </submittedName>
</protein>
<dbReference type="Proteomes" id="UP001165986">
    <property type="component" value="Unassembled WGS sequence"/>
</dbReference>
<keyword evidence="2" id="KW-1185">Reference proteome</keyword>
<proteinExistence type="predicted"/>
<gene>
    <name evidence="1" type="ORF">FNW02_25445</name>
</gene>
<reference evidence="1" key="1">
    <citation type="submission" date="2019-07" db="EMBL/GenBank/DDBJ databases">
        <title>Toxilogical consequences of a new and cryptic species of cyanobacteria (Komarekiella delphini-convector) recovered from the epidermis of a bottlenose dolphin and 1500 ft. in the air.</title>
        <authorList>
            <person name="Brown A.O."/>
            <person name="Dvorak P."/>
            <person name="Villanueva C.D."/>
            <person name="Foss A.J."/>
            <person name="Garvey A.D."/>
            <person name="Gibson Q.A."/>
            <person name="Johansen J.R."/>
            <person name="Casamatta D.A."/>
        </authorList>
    </citation>
    <scope>NUCLEOTIDE SEQUENCE</scope>
    <source>
        <strain evidence="1">SJRDD-AB1</strain>
    </source>
</reference>
<sequence>MSKKLTVKQISLNLALDEVKRLETYCNQTGRAKTDVIRELIRKLPD</sequence>
<dbReference type="GO" id="GO:0006355">
    <property type="term" value="P:regulation of DNA-templated transcription"/>
    <property type="evidence" value="ECO:0007669"/>
    <property type="project" value="InterPro"/>
</dbReference>
<comment type="caution">
    <text evidence="1">The sequence shown here is derived from an EMBL/GenBank/DDBJ whole genome shotgun (WGS) entry which is preliminary data.</text>
</comment>